<proteinExistence type="predicted"/>
<dbReference type="AlphaFoldDB" id="A0A2K3MCS8"/>
<reference evidence="1 2" key="2">
    <citation type="journal article" date="2017" name="Front. Plant Sci.">
        <title>Gene Classification and Mining of Molecular Markers Useful in Red Clover (Trifolium pratense) Breeding.</title>
        <authorList>
            <person name="Istvanek J."/>
            <person name="Dluhosova J."/>
            <person name="Dluhos P."/>
            <person name="Patkova L."/>
            <person name="Nedelnik J."/>
            <person name="Repkova J."/>
        </authorList>
    </citation>
    <scope>NUCLEOTIDE SEQUENCE [LARGE SCALE GENOMIC DNA]</scope>
    <source>
        <strain evidence="2">cv. Tatra</strain>
        <tissue evidence="1">Young leaves</tissue>
    </source>
</reference>
<dbReference type="Proteomes" id="UP000236291">
    <property type="component" value="Unassembled WGS sequence"/>
</dbReference>
<reference evidence="1 2" key="1">
    <citation type="journal article" date="2014" name="Am. J. Bot.">
        <title>Genome assembly and annotation for red clover (Trifolium pratense; Fabaceae).</title>
        <authorList>
            <person name="Istvanek J."/>
            <person name="Jaros M."/>
            <person name="Krenek A."/>
            <person name="Repkova J."/>
        </authorList>
    </citation>
    <scope>NUCLEOTIDE SEQUENCE [LARGE SCALE GENOMIC DNA]</scope>
    <source>
        <strain evidence="2">cv. Tatra</strain>
        <tissue evidence="1">Young leaves</tissue>
    </source>
</reference>
<protein>
    <submittedName>
        <fullName evidence="1">Uncharacterized protein</fullName>
    </submittedName>
</protein>
<dbReference type="EMBL" id="ASHM01057062">
    <property type="protein sequence ID" value="PNX88569.1"/>
    <property type="molecule type" value="Genomic_DNA"/>
</dbReference>
<comment type="caution">
    <text evidence="1">The sequence shown here is derived from an EMBL/GenBank/DDBJ whole genome shotgun (WGS) entry which is preliminary data.</text>
</comment>
<accession>A0A2K3MCS8</accession>
<evidence type="ECO:0000313" key="1">
    <source>
        <dbReference type="EMBL" id="PNX88569.1"/>
    </source>
</evidence>
<name>A0A2K3MCS8_TRIPR</name>
<organism evidence="1 2">
    <name type="scientific">Trifolium pratense</name>
    <name type="common">Red clover</name>
    <dbReference type="NCBI Taxonomy" id="57577"/>
    <lineage>
        <taxon>Eukaryota</taxon>
        <taxon>Viridiplantae</taxon>
        <taxon>Streptophyta</taxon>
        <taxon>Embryophyta</taxon>
        <taxon>Tracheophyta</taxon>
        <taxon>Spermatophyta</taxon>
        <taxon>Magnoliopsida</taxon>
        <taxon>eudicotyledons</taxon>
        <taxon>Gunneridae</taxon>
        <taxon>Pentapetalae</taxon>
        <taxon>rosids</taxon>
        <taxon>fabids</taxon>
        <taxon>Fabales</taxon>
        <taxon>Fabaceae</taxon>
        <taxon>Papilionoideae</taxon>
        <taxon>50 kb inversion clade</taxon>
        <taxon>NPAAA clade</taxon>
        <taxon>Hologalegina</taxon>
        <taxon>IRL clade</taxon>
        <taxon>Trifolieae</taxon>
        <taxon>Trifolium</taxon>
    </lineage>
</organism>
<sequence>MAKSCWITSGLKKSFDLQVSGMQAFNGWKEWFECNVNAGFHVDLGITSAGCCCRDSNDEFLMGSNKLEAYEDGIIER</sequence>
<evidence type="ECO:0000313" key="2">
    <source>
        <dbReference type="Proteomes" id="UP000236291"/>
    </source>
</evidence>
<gene>
    <name evidence="1" type="ORF">L195_g044675</name>
</gene>